<evidence type="ECO:0000313" key="2">
    <source>
        <dbReference type="EMBL" id="CAB4733189.1"/>
    </source>
</evidence>
<protein>
    <submittedName>
        <fullName evidence="2">Unannotated protein</fullName>
    </submittedName>
</protein>
<accession>A0A6J6SFV1</accession>
<evidence type="ECO:0000256" key="1">
    <source>
        <dbReference type="SAM" id="MobiDB-lite"/>
    </source>
</evidence>
<gene>
    <name evidence="2" type="ORF">UFOPK2579_02707</name>
</gene>
<name>A0A6J6SFV1_9ZZZZ</name>
<organism evidence="2">
    <name type="scientific">freshwater metagenome</name>
    <dbReference type="NCBI Taxonomy" id="449393"/>
    <lineage>
        <taxon>unclassified sequences</taxon>
        <taxon>metagenomes</taxon>
        <taxon>ecological metagenomes</taxon>
    </lineage>
</organism>
<dbReference type="AlphaFoldDB" id="A0A6J6SFV1"/>
<reference evidence="2" key="1">
    <citation type="submission" date="2020-05" db="EMBL/GenBank/DDBJ databases">
        <authorList>
            <person name="Chiriac C."/>
            <person name="Salcher M."/>
            <person name="Ghai R."/>
            <person name="Kavagutti S V."/>
        </authorList>
    </citation>
    <scope>NUCLEOTIDE SEQUENCE</scope>
</reference>
<dbReference type="EMBL" id="CAEZXR010000433">
    <property type="protein sequence ID" value="CAB4733189.1"/>
    <property type="molecule type" value="Genomic_DNA"/>
</dbReference>
<proteinExistence type="predicted"/>
<feature type="compositionally biased region" description="Polar residues" evidence="1">
    <location>
        <begin position="11"/>
        <end position="22"/>
    </location>
</feature>
<sequence length="60" mass="6247">MNDTLADVANRATSLPLTSASPAEQRRAAISVAEAAIAGDWTDDLPMVLAQLGLDHQQAS</sequence>
<feature type="region of interest" description="Disordered" evidence="1">
    <location>
        <begin position="1"/>
        <end position="23"/>
    </location>
</feature>